<dbReference type="EMBL" id="LAZR01000343">
    <property type="protein sequence ID" value="KKN73491.1"/>
    <property type="molecule type" value="Genomic_DNA"/>
</dbReference>
<reference evidence="2" key="1">
    <citation type="journal article" date="2015" name="Nature">
        <title>Complex archaea that bridge the gap between prokaryotes and eukaryotes.</title>
        <authorList>
            <person name="Spang A."/>
            <person name="Saw J.H."/>
            <person name="Jorgensen S.L."/>
            <person name="Zaremba-Niedzwiedzka K."/>
            <person name="Martijn J."/>
            <person name="Lind A.E."/>
            <person name="van Eijk R."/>
            <person name="Schleper C."/>
            <person name="Guy L."/>
            <person name="Ettema T.J."/>
        </authorList>
    </citation>
    <scope>NUCLEOTIDE SEQUENCE</scope>
</reference>
<accession>A0A0F9VIY5</accession>
<protein>
    <recommendedName>
        <fullName evidence="1">YqaJ viral recombinase domain-containing protein</fullName>
    </recommendedName>
</protein>
<dbReference type="InterPro" id="IPR051703">
    <property type="entry name" value="NF-kappa-B_Signaling_Reg"/>
</dbReference>
<dbReference type="Gene3D" id="3.90.320.10">
    <property type="match status" value="1"/>
</dbReference>
<dbReference type="SUPFAM" id="SSF52980">
    <property type="entry name" value="Restriction endonuclease-like"/>
    <property type="match status" value="1"/>
</dbReference>
<gene>
    <name evidence="2" type="ORF">LCGC14_0400670</name>
</gene>
<dbReference type="PANTHER" id="PTHR46609:SF6">
    <property type="entry name" value="EXONUCLEASE, PHAGE-TYPE_RECB, C-TERMINAL DOMAIN-CONTAINING PROTEIN-RELATED"/>
    <property type="match status" value="1"/>
</dbReference>
<feature type="domain" description="YqaJ viral recombinase" evidence="1">
    <location>
        <begin position="19"/>
        <end position="152"/>
    </location>
</feature>
<proteinExistence type="predicted"/>
<dbReference type="Pfam" id="PF09588">
    <property type="entry name" value="YqaJ"/>
    <property type="match status" value="1"/>
</dbReference>
<dbReference type="CDD" id="cd22343">
    <property type="entry name" value="PDDEXK_lambda_exonuclease-like"/>
    <property type="match status" value="1"/>
</dbReference>
<dbReference type="AlphaFoldDB" id="A0A0F9VIY5"/>
<name>A0A0F9VIY5_9ZZZZ</name>
<dbReference type="PANTHER" id="PTHR46609">
    <property type="entry name" value="EXONUCLEASE, PHAGE-TYPE/RECB, C-TERMINAL DOMAIN-CONTAINING PROTEIN"/>
    <property type="match status" value="1"/>
</dbReference>
<evidence type="ECO:0000259" key="1">
    <source>
        <dbReference type="Pfam" id="PF09588"/>
    </source>
</evidence>
<dbReference type="InterPro" id="IPR019080">
    <property type="entry name" value="YqaJ_viral_recombinase"/>
</dbReference>
<dbReference type="InterPro" id="IPR011604">
    <property type="entry name" value="PDDEXK-like_dom_sf"/>
</dbReference>
<comment type="caution">
    <text evidence="2">The sequence shown here is derived from an EMBL/GenBank/DDBJ whole genome shotgun (WGS) entry which is preliminary data.</text>
</comment>
<organism evidence="2">
    <name type="scientific">marine sediment metagenome</name>
    <dbReference type="NCBI Taxonomy" id="412755"/>
    <lineage>
        <taxon>unclassified sequences</taxon>
        <taxon>metagenomes</taxon>
        <taxon>ecological metagenomes</taxon>
    </lineage>
</organism>
<sequence length="208" mass="24086">MMSTDEPMEIFEFEQGSEDWYEIKLGIVSTSNFHKVLNKGTGRGLYMRKLAGEKLTGTHQIDYSNKNMENGQELEAFAKEYYEAYNGCSVKQVGFIKRNDWIGTSPDGLVGDDGLIEVKCPLPSTHIENILKAKMPACYTPQVQGQLWVTERKWCDWVSYCPAVKDRPFFNIRIFRDEKYIKVLETAVREFVKELKEIIEKIIDEAEF</sequence>
<dbReference type="InterPro" id="IPR011335">
    <property type="entry name" value="Restrct_endonuc-II-like"/>
</dbReference>
<evidence type="ECO:0000313" key="2">
    <source>
        <dbReference type="EMBL" id="KKN73491.1"/>
    </source>
</evidence>